<dbReference type="AlphaFoldDB" id="A0A196SC60"/>
<dbReference type="Gene3D" id="3.40.309.10">
    <property type="entry name" value="Aldehyde Dehydrogenase, Chain A, domain 2"/>
    <property type="match status" value="1"/>
</dbReference>
<dbReference type="CDD" id="cd07103">
    <property type="entry name" value="ALDH_F5_SSADH_GabD"/>
    <property type="match status" value="1"/>
</dbReference>
<organism evidence="10 11">
    <name type="scientific">Blastocystis sp. subtype 1 (strain ATCC 50177 / NandII)</name>
    <dbReference type="NCBI Taxonomy" id="478820"/>
    <lineage>
        <taxon>Eukaryota</taxon>
        <taxon>Sar</taxon>
        <taxon>Stramenopiles</taxon>
        <taxon>Bigyra</taxon>
        <taxon>Opalozoa</taxon>
        <taxon>Opalinata</taxon>
        <taxon>Blastocystidae</taxon>
        <taxon>Blastocystis</taxon>
    </lineage>
</organism>
<protein>
    <recommendedName>
        <fullName evidence="4">Succinate-semialdehyde dehydrogenase, mitochondrial</fullName>
        <ecNumber evidence="3">1.2.1.24</ecNumber>
    </recommendedName>
    <alternativeName>
        <fullName evidence="6">NAD(+)-dependent succinic semialdehyde dehydrogenase</fullName>
    </alternativeName>
</protein>
<name>A0A196SC60_BLAHN</name>
<dbReference type="GO" id="GO:0004777">
    <property type="term" value="F:succinate-semialdehyde dehydrogenase (NAD+) activity"/>
    <property type="evidence" value="ECO:0007669"/>
    <property type="project" value="UniProtKB-EC"/>
</dbReference>
<comment type="pathway">
    <text evidence="1">Amino-acid degradation; 4-aminobutanoate degradation.</text>
</comment>
<proteinExistence type="inferred from homology"/>
<evidence type="ECO:0000256" key="8">
    <source>
        <dbReference type="RuleBase" id="RU003345"/>
    </source>
</evidence>
<dbReference type="InterPro" id="IPR016160">
    <property type="entry name" value="Ald_DH_CS_CYS"/>
</dbReference>
<evidence type="ECO:0000256" key="4">
    <source>
        <dbReference type="ARBA" id="ARBA00019842"/>
    </source>
</evidence>
<dbReference type="GO" id="GO:0009450">
    <property type="term" value="P:gamma-aminobutyric acid catabolic process"/>
    <property type="evidence" value="ECO:0007669"/>
    <property type="project" value="TreeGrafter"/>
</dbReference>
<dbReference type="FunFam" id="3.40.605.10:FF:000005">
    <property type="entry name" value="Succinate-semialdehyde dehydrogenase I"/>
    <property type="match status" value="1"/>
</dbReference>
<dbReference type="OrthoDB" id="310895at2759"/>
<keyword evidence="5 8" id="KW-0560">Oxidoreductase</keyword>
<dbReference type="Pfam" id="PF00171">
    <property type="entry name" value="Aldedh"/>
    <property type="match status" value="1"/>
</dbReference>
<dbReference type="InterPro" id="IPR016163">
    <property type="entry name" value="Ald_DH_C"/>
</dbReference>
<dbReference type="Gene3D" id="3.40.605.10">
    <property type="entry name" value="Aldehyde Dehydrogenase, Chain A, domain 1"/>
    <property type="match status" value="1"/>
</dbReference>
<feature type="active site" evidence="7">
    <location>
        <position position="274"/>
    </location>
</feature>
<dbReference type="EC" id="1.2.1.24" evidence="3"/>
<evidence type="ECO:0000313" key="11">
    <source>
        <dbReference type="Proteomes" id="UP000078348"/>
    </source>
</evidence>
<dbReference type="InterPro" id="IPR015590">
    <property type="entry name" value="Aldehyde_DH_dom"/>
</dbReference>
<evidence type="ECO:0000313" key="10">
    <source>
        <dbReference type="EMBL" id="OAO14598.1"/>
    </source>
</evidence>
<dbReference type="FunFam" id="3.40.309.10:FF:000004">
    <property type="entry name" value="Succinate-semialdehyde dehydrogenase I"/>
    <property type="match status" value="1"/>
</dbReference>
<evidence type="ECO:0000259" key="9">
    <source>
        <dbReference type="Pfam" id="PF00171"/>
    </source>
</evidence>
<dbReference type="SUPFAM" id="SSF53720">
    <property type="entry name" value="ALDH-like"/>
    <property type="match status" value="1"/>
</dbReference>
<feature type="domain" description="Aldehyde dehydrogenase" evidence="9">
    <location>
        <begin position="38"/>
        <end position="496"/>
    </location>
</feature>
<evidence type="ECO:0000256" key="6">
    <source>
        <dbReference type="ARBA" id="ARBA00030806"/>
    </source>
</evidence>
<dbReference type="STRING" id="478820.A0A196SC60"/>
<dbReference type="PANTHER" id="PTHR43353">
    <property type="entry name" value="SUCCINATE-SEMIALDEHYDE DEHYDROGENASE, MITOCHONDRIAL"/>
    <property type="match status" value="1"/>
</dbReference>
<dbReference type="PROSITE" id="PS00687">
    <property type="entry name" value="ALDEHYDE_DEHYDR_GLU"/>
    <property type="match status" value="1"/>
</dbReference>
<dbReference type="EMBL" id="LXWW01000230">
    <property type="protein sequence ID" value="OAO14598.1"/>
    <property type="molecule type" value="Genomic_DNA"/>
</dbReference>
<evidence type="ECO:0000256" key="7">
    <source>
        <dbReference type="PROSITE-ProRule" id="PRU10007"/>
    </source>
</evidence>
<dbReference type="PROSITE" id="PS00070">
    <property type="entry name" value="ALDEHYDE_DEHYDR_CYS"/>
    <property type="match status" value="1"/>
</dbReference>
<dbReference type="InterPro" id="IPR029510">
    <property type="entry name" value="Ald_DH_CS_GLU"/>
</dbReference>
<dbReference type="Proteomes" id="UP000078348">
    <property type="component" value="Unassembled WGS sequence"/>
</dbReference>
<reference evidence="10 11" key="1">
    <citation type="submission" date="2016-05" db="EMBL/GenBank/DDBJ databases">
        <title>Nuclear genome of Blastocystis sp. subtype 1 NandII.</title>
        <authorList>
            <person name="Gentekaki E."/>
            <person name="Curtis B."/>
            <person name="Stairs C."/>
            <person name="Eme L."/>
            <person name="Herman E."/>
            <person name="Klimes V."/>
            <person name="Arias M.C."/>
            <person name="Elias M."/>
            <person name="Hilliou F."/>
            <person name="Klute M."/>
            <person name="Malik S.-B."/>
            <person name="Pightling A."/>
            <person name="Rachubinski R."/>
            <person name="Salas D."/>
            <person name="Schlacht A."/>
            <person name="Suga H."/>
            <person name="Archibald J."/>
            <person name="Ball S.G."/>
            <person name="Clark G."/>
            <person name="Dacks J."/>
            <person name="Van Der Giezen M."/>
            <person name="Tsaousis A."/>
            <person name="Roger A."/>
        </authorList>
    </citation>
    <scope>NUCLEOTIDE SEQUENCE [LARGE SCALE GENOMIC DNA]</scope>
    <source>
        <strain evidence="11">ATCC 50177 / NandII</strain>
    </source>
</reference>
<evidence type="ECO:0000256" key="5">
    <source>
        <dbReference type="ARBA" id="ARBA00023002"/>
    </source>
</evidence>
<dbReference type="InterPro" id="IPR016162">
    <property type="entry name" value="Ald_DH_N"/>
</dbReference>
<gene>
    <name evidence="10" type="ORF">AV274_3704</name>
</gene>
<sequence>MLSRFSQSILNRTAPLARSFSLLAENQMAYINGEWLHDGETFNVKNPATGEVIRSVMNCNKDQAVFAIESAKKAFPAWSQMNLTDRSEILRRLYDLLIENREELARVMTMESGKPIRESRGEVQYGANFVRWFAEEAKHVRGQTITSHATPESRQLMTVLQPVGVVGFISSWNFPIAMITRKMAAALSVGCTSVLKPPSATPISALNLAALAERAGVPKGVFNVVCCTSANGKGVGKALLESKDVRSLSFTGSTSVGQYLYRESAATMKKLGLELGGNAPFIVFDDCNLEDAVVGAIASKFRNSGQTCICANRVLVQEGVYEAFVAKLVERVRAMKVSNGLEEDCDIGPLINQAAIDSCREKVEDAVAKGARVECGGKSHALGGLFYEPTVLTHVDRSMKVFTEESFAPIAPIFSFKTEAEAIEMANDTDAGLASYVFSRDVGRCMRVARGLQYGIVGVNEAVPSAAEAPFGGVKMSGLGREGGASGLMEYLEEKYICLGGLDH</sequence>
<evidence type="ECO:0000256" key="1">
    <source>
        <dbReference type="ARBA" id="ARBA00005176"/>
    </source>
</evidence>
<evidence type="ECO:0000256" key="2">
    <source>
        <dbReference type="ARBA" id="ARBA00009986"/>
    </source>
</evidence>
<dbReference type="PANTHER" id="PTHR43353:SF5">
    <property type="entry name" value="SUCCINATE-SEMIALDEHYDE DEHYDROGENASE, MITOCHONDRIAL"/>
    <property type="match status" value="1"/>
</dbReference>
<dbReference type="InterPro" id="IPR050740">
    <property type="entry name" value="Aldehyde_DH_Superfamily"/>
</dbReference>
<keyword evidence="11" id="KW-1185">Reference proteome</keyword>
<comment type="caution">
    <text evidence="10">The sequence shown here is derived from an EMBL/GenBank/DDBJ whole genome shotgun (WGS) entry which is preliminary data.</text>
</comment>
<evidence type="ECO:0000256" key="3">
    <source>
        <dbReference type="ARBA" id="ARBA00013051"/>
    </source>
</evidence>
<accession>A0A196SC60</accession>
<comment type="similarity">
    <text evidence="2 8">Belongs to the aldehyde dehydrogenase family.</text>
</comment>
<dbReference type="InterPro" id="IPR016161">
    <property type="entry name" value="Ald_DH/histidinol_DH"/>
</dbReference>